<keyword evidence="6" id="KW-0175">Coiled coil</keyword>
<feature type="region of interest" description="Disordered" evidence="8">
    <location>
        <begin position="48"/>
        <end position="362"/>
    </location>
</feature>
<dbReference type="GO" id="GO:0072666">
    <property type="term" value="P:establishment of protein localization to vacuole"/>
    <property type="evidence" value="ECO:0007669"/>
    <property type="project" value="UniProtKB-ARBA"/>
</dbReference>
<evidence type="ECO:0000256" key="4">
    <source>
        <dbReference type="ARBA" id="ARBA00022753"/>
    </source>
</evidence>
<dbReference type="GO" id="GO:0043130">
    <property type="term" value="F:ubiquitin binding"/>
    <property type="evidence" value="ECO:0007669"/>
    <property type="project" value="TreeGrafter"/>
</dbReference>
<proteinExistence type="inferred from homology"/>
<feature type="compositionally biased region" description="Low complexity" evidence="8">
    <location>
        <begin position="200"/>
        <end position="212"/>
    </location>
</feature>
<feature type="compositionally biased region" description="Pro residues" evidence="8">
    <location>
        <begin position="300"/>
        <end position="322"/>
    </location>
</feature>
<comment type="subcellular location">
    <subcellularLocation>
        <location evidence="1">Endosome</location>
    </subcellularLocation>
</comment>
<feature type="compositionally biased region" description="Pro residues" evidence="8">
    <location>
        <begin position="343"/>
        <end position="360"/>
    </location>
</feature>
<dbReference type="GO" id="GO:0043162">
    <property type="term" value="P:ubiquitin-dependent protein catabolic process via the multivesicular body sorting pathway"/>
    <property type="evidence" value="ECO:0007669"/>
    <property type="project" value="UniProtKB-ARBA"/>
</dbReference>
<dbReference type="PROSITE" id="PS51322">
    <property type="entry name" value="UEV"/>
    <property type="match status" value="1"/>
</dbReference>
<dbReference type="Pfam" id="PF09454">
    <property type="entry name" value="Vps23_core"/>
    <property type="match status" value="1"/>
</dbReference>
<dbReference type="PANTHER" id="PTHR23306">
    <property type="entry name" value="TUMOR SUSCEPTIBILITY GENE 101 PROTEIN-RELATED"/>
    <property type="match status" value="1"/>
</dbReference>
<evidence type="ECO:0000313" key="12">
    <source>
        <dbReference type="Proteomes" id="UP000230002"/>
    </source>
</evidence>
<evidence type="ECO:0000313" key="11">
    <source>
        <dbReference type="EMBL" id="PIL23914.1"/>
    </source>
</evidence>
<dbReference type="EMBL" id="AYKW01000067">
    <property type="protein sequence ID" value="PIL23914.1"/>
    <property type="molecule type" value="Genomic_DNA"/>
</dbReference>
<evidence type="ECO:0000256" key="7">
    <source>
        <dbReference type="PROSITE-ProRule" id="PRU00644"/>
    </source>
</evidence>
<dbReference type="AlphaFoldDB" id="A0A2G8RQX8"/>
<organism evidence="11 12">
    <name type="scientific">Ganoderma sinense ZZ0214-1</name>
    <dbReference type="NCBI Taxonomy" id="1077348"/>
    <lineage>
        <taxon>Eukaryota</taxon>
        <taxon>Fungi</taxon>
        <taxon>Dikarya</taxon>
        <taxon>Basidiomycota</taxon>
        <taxon>Agaricomycotina</taxon>
        <taxon>Agaricomycetes</taxon>
        <taxon>Polyporales</taxon>
        <taxon>Polyporaceae</taxon>
        <taxon>Ganoderma</taxon>
    </lineage>
</organism>
<dbReference type="Gene3D" id="6.10.140.820">
    <property type="match status" value="1"/>
</dbReference>
<keyword evidence="5 7" id="KW-0653">Protein transport</keyword>
<comment type="similarity">
    <text evidence="2">Belongs to the ubiquitin-conjugating enzyme family. UEV subfamily.</text>
</comment>
<sequence length="536" mass="56429">MLVRPSSEIDVSGRCSVQYVRNWERKSEGCSLVGLLDSLQEIFSREPPVYAKPKDAGPTQIPSPRPLASTASDYSHRPPPPIPADRPASSGAPVQSTSSADVNLGGPPPLPAKPGGSAAFSHPSSSPAPVPQASVNDRSRSPITFNSPALAMRPPPPLPQEAIATSPSNKSPGPPSYTPHDRNIAGLSPNNPAWSARMQSSPPSQSRSLHSPFLATQPTPSPPSPPPLPPALTATISGVTSTVDYGRVSQPPYATPLVPGGQPGYGYSQLSPPTFSTPKPVVGVPGTSPLNLVSPTSQTAPPPPFPPAFSPPTPPPPPPSAPPSSVHAPAPDLLDEDDSTPGPSDPGAPAAAPPRRPPNPELLRLHDRVHAKLSSELASLSQAMALDAERLRANQTDLLAGEPAIRDEMARLEAVRDVCGGVAARLEQVVAAGERNVGELRRKGDPGVDEMICSTTIVYNQLINLVAEDNAIEDTIYHLHRALNAGRIDLERFLRTTRVLAEEQFTKRALIEKIQAGMPRSGSDGAGWSEVPSQWR</sequence>
<dbReference type="InterPro" id="IPR037202">
    <property type="entry name" value="ESCRT_assembly_dom"/>
</dbReference>
<dbReference type="Gene3D" id="3.10.110.10">
    <property type="entry name" value="Ubiquitin Conjugating Enzyme"/>
    <property type="match status" value="1"/>
</dbReference>
<evidence type="ECO:0000256" key="3">
    <source>
        <dbReference type="ARBA" id="ARBA00022448"/>
    </source>
</evidence>
<evidence type="ECO:0000256" key="6">
    <source>
        <dbReference type="ARBA" id="ARBA00023054"/>
    </source>
</evidence>
<dbReference type="STRING" id="1077348.A0A2G8RQX8"/>
<evidence type="ECO:0000256" key="5">
    <source>
        <dbReference type="ARBA" id="ARBA00022927"/>
    </source>
</evidence>
<keyword evidence="4" id="KW-0967">Endosome</keyword>
<feature type="compositionally biased region" description="Polar residues" evidence="8">
    <location>
        <begin position="268"/>
        <end position="277"/>
    </location>
</feature>
<accession>A0A2G8RQX8</accession>
<protein>
    <recommendedName>
        <fullName evidence="13">SB domain-containing protein</fullName>
    </recommendedName>
</protein>
<reference evidence="11 12" key="1">
    <citation type="journal article" date="2015" name="Sci. Rep.">
        <title>Chromosome-level genome map provides insights into diverse defense mechanisms in the medicinal fungus Ganoderma sinense.</title>
        <authorList>
            <person name="Zhu Y."/>
            <person name="Xu J."/>
            <person name="Sun C."/>
            <person name="Zhou S."/>
            <person name="Xu H."/>
            <person name="Nelson D.R."/>
            <person name="Qian J."/>
            <person name="Song J."/>
            <person name="Luo H."/>
            <person name="Xiang L."/>
            <person name="Li Y."/>
            <person name="Xu Z."/>
            <person name="Ji A."/>
            <person name="Wang L."/>
            <person name="Lu S."/>
            <person name="Hayward A."/>
            <person name="Sun W."/>
            <person name="Li X."/>
            <person name="Schwartz D.C."/>
            <person name="Wang Y."/>
            <person name="Chen S."/>
        </authorList>
    </citation>
    <scope>NUCLEOTIDE SEQUENCE [LARGE SCALE GENOMIC DNA]</scope>
    <source>
        <strain evidence="11 12">ZZ0214-1</strain>
    </source>
</reference>
<dbReference type="InterPro" id="IPR052070">
    <property type="entry name" value="ESCRT-I_UEV_domain"/>
</dbReference>
<feature type="domain" description="SB" evidence="9">
    <location>
        <begin position="456"/>
        <end position="524"/>
    </location>
</feature>
<dbReference type="InterPro" id="IPR008883">
    <property type="entry name" value="UEV_N"/>
</dbReference>
<evidence type="ECO:0000259" key="10">
    <source>
        <dbReference type="PROSITE" id="PS51322"/>
    </source>
</evidence>
<dbReference type="PROSITE" id="PS51312">
    <property type="entry name" value="SB"/>
    <property type="match status" value="1"/>
</dbReference>
<evidence type="ECO:0000256" key="2">
    <source>
        <dbReference type="ARBA" id="ARBA00009594"/>
    </source>
</evidence>
<dbReference type="Proteomes" id="UP000230002">
    <property type="component" value="Unassembled WGS sequence"/>
</dbReference>
<feature type="compositionally biased region" description="Polar residues" evidence="8">
    <location>
        <begin position="92"/>
        <end position="101"/>
    </location>
</feature>
<keyword evidence="3 7" id="KW-0813">Transport</keyword>
<keyword evidence="12" id="KW-1185">Reference proteome</keyword>
<dbReference type="GO" id="GO:0006886">
    <property type="term" value="P:intracellular protein transport"/>
    <property type="evidence" value="ECO:0007669"/>
    <property type="project" value="UniProtKB-ARBA"/>
</dbReference>
<feature type="compositionally biased region" description="Low complexity" evidence="8">
    <location>
        <begin position="113"/>
        <end position="134"/>
    </location>
</feature>
<dbReference type="GO" id="GO:0000813">
    <property type="term" value="C:ESCRT I complex"/>
    <property type="evidence" value="ECO:0007669"/>
    <property type="project" value="TreeGrafter"/>
</dbReference>
<name>A0A2G8RQX8_9APHY</name>
<dbReference type="SUPFAM" id="SSF140111">
    <property type="entry name" value="Endosomal sorting complex assembly domain"/>
    <property type="match status" value="1"/>
</dbReference>
<gene>
    <name evidence="11" type="ORF">GSI_13665</name>
</gene>
<dbReference type="InterPro" id="IPR017916">
    <property type="entry name" value="SB_dom"/>
</dbReference>
<feature type="domain" description="UEV" evidence="10">
    <location>
        <begin position="1"/>
        <end position="53"/>
    </location>
</feature>
<dbReference type="PRINTS" id="PR01217">
    <property type="entry name" value="PRICHEXTENSN"/>
</dbReference>
<evidence type="ECO:0000259" key="9">
    <source>
        <dbReference type="PROSITE" id="PS51312"/>
    </source>
</evidence>
<dbReference type="PANTHER" id="PTHR23306:SF3">
    <property type="entry name" value="TUMOR SUPPRESSOR PROTEIN 101"/>
    <property type="match status" value="1"/>
</dbReference>
<feature type="compositionally biased region" description="Pro residues" evidence="8">
    <location>
        <begin position="219"/>
        <end position="230"/>
    </location>
</feature>
<feature type="compositionally biased region" description="Polar residues" evidence="8">
    <location>
        <begin position="188"/>
        <end position="199"/>
    </location>
</feature>
<evidence type="ECO:0008006" key="13">
    <source>
        <dbReference type="Google" id="ProtNLM"/>
    </source>
</evidence>
<dbReference type="InterPro" id="IPR016135">
    <property type="entry name" value="UBQ-conjugating_enzyme/RWD"/>
</dbReference>
<comment type="caution">
    <text evidence="11">The sequence shown here is derived from an EMBL/GenBank/DDBJ whole genome shotgun (WGS) entry which is preliminary data.</text>
</comment>
<evidence type="ECO:0000256" key="8">
    <source>
        <dbReference type="SAM" id="MobiDB-lite"/>
    </source>
</evidence>
<evidence type="ECO:0000256" key="1">
    <source>
        <dbReference type="ARBA" id="ARBA00004177"/>
    </source>
</evidence>
<dbReference type="CDD" id="cd11685">
    <property type="entry name" value="UEV_TSG101-like"/>
    <property type="match status" value="1"/>
</dbReference>
<dbReference type="OrthoDB" id="306304at2759"/>